<sequence length="437" mass="48317" precursor="true">MKKVLSGPLLVVAMLVASASFLQPARAARIELVDRIVAVVNNEAITSSTLDERVEQVQRQFARRGDRLPPSDVLRRQVLEQLVAESAQVQRAKETGLKIDDDALSGAIERIAQSNKMSVFQFRSALENDGISWDAFRNNIRREMLISRLRERDVESRVVVTDAEIDNFLKNNPDVGAGSEFKVQHILLRAPEAASPEQLKALADKAAAVRQRAIAGEDFGALAAEVSNAPDALQGGDLGWRAASALPGLFAQAIQSMQAGDISPVMRSSAGFHIIKLDGKRAAQGGEDMVEQTRVSHILIKTSELVSDDDARKRLETLRTRILNGESFADLARANSADLSAANGGEIGWVYPGDTVPEFERAMNALKPGELSEPVKSPFGWHLIRVEERRKEDVSDKRKRAIARNTLRQRKIEDAYDDWLRQLVSGAFVEYRLEDVY</sequence>
<reference evidence="9 10" key="1">
    <citation type="submission" date="2020-02" db="EMBL/GenBank/DDBJ databases">
        <title>Nitrogenibacter mangrovi gen. nov., sp. nov. isolated from mangrove sediment, a denitrifying betaproteobacterium.</title>
        <authorList>
            <person name="Liao H."/>
            <person name="Tian Y."/>
        </authorList>
    </citation>
    <scope>NUCLEOTIDE SEQUENCE [LARGE SCALE GENOMIC DNA]</scope>
    <source>
        <strain evidence="9 10">M9-3-2</strain>
    </source>
</reference>
<dbReference type="GO" id="GO:0043165">
    <property type="term" value="P:Gram-negative-bacterium-type cell outer membrane assembly"/>
    <property type="evidence" value="ECO:0007669"/>
    <property type="project" value="InterPro"/>
</dbReference>
<dbReference type="GO" id="GO:0006457">
    <property type="term" value="P:protein folding"/>
    <property type="evidence" value="ECO:0007669"/>
    <property type="project" value="UniProtKB-UniRule"/>
</dbReference>
<dbReference type="GO" id="GO:0003755">
    <property type="term" value="F:peptidyl-prolyl cis-trans isomerase activity"/>
    <property type="evidence" value="ECO:0007669"/>
    <property type="project" value="UniProtKB-UniRule"/>
</dbReference>
<evidence type="ECO:0000259" key="8">
    <source>
        <dbReference type="PROSITE" id="PS50198"/>
    </source>
</evidence>
<dbReference type="GO" id="GO:0030288">
    <property type="term" value="C:outer membrane-bounded periplasmic space"/>
    <property type="evidence" value="ECO:0007669"/>
    <property type="project" value="InterPro"/>
</dbReference>
<gene>
    <name evidence="7" type="primary">surA</name>
    <name evidence="9" type="ORF">G3580_05540</name>
</gene>
<dbReference type="InterPro" id="IPR015391">
    <property type="entry name" value="SurA_N"/>
</dbReference>
<dbReference type="GO" id="GO:0051082">
    <property type="term" value="F:unfolded protein binding"/>
    <property type="evidence" value="ECO:0007669"/>
    <property type="project" value="UniProtKB-UniRule"/>
</dbReference>
<dbReference type="GO" id="GO:0050821">
    <property type="term" value="P:protein stabilization"/>
    <property type="evidence" value="ECO:0007669"/>
    <property type="project" value="InterPro"/>
</dbReference>
<evidence type="ECO:0000256" key="3">
    <source>
        <dbReference type="ARBA" id="ARBA00022764"/>
    </source>
</evidence>
<evidence type="ECO:0000256" key="1">
    <source>
        <dbReference type="ARBA" id="ARBA00022729"/>
    </source>
</evidence>
<dbReference type="AlphaFoldDB" id="A0A6C1B1B6"/>
<evidence type="ECO:0000256" key="7">
    <source>
        <dbReference type="HAMAP-Rule" id="MF_01183"/>
    </source>
</evidence>
<keyword evidence="4 7" id="KW-0697">Rotamase</keyword>
<comment type="catalytic activity">
    <reaction evidence="7">
        <text>[protein]-peptidylproline (omega=180) = [protein]-peptidylproline (omega=0)</text>
        <dbReference type="Rhea" id="RHEA:16237"/>
        <dbReference type="Rhea" id="RHEA-COMP:10747"/>
        <dbReference type="Rhea" id="RHEA-COMP:10748"/>
        <dbReference type="ChEBI" id="CHEBI:83833"/>
        <dbReference type="ChEBI" id="CHEBI:83834"/>
        <dbReference type="EC" id="5.2.1.8"/>
    </reaction>
</comment>
<feature type="domain" description="PpiC" evidence="8">
    <location>
        <begin position="290"/>
        <end position="388"/>
    </location>
</feature>
<feature type="domain" description="PpiC" evidence="8">
    <location>
        <begin position="178"/>
        <end position="279"/>
    </location>
</feature>
<evidence type="ECO:0000256" key="4">
    <source>
        <dbReference type="ARBA" id="ARBA00023110"/>
    </source>
</evidence>
<evidence type="ECO:0000256" key="6">
    <source>
        <dbReference type="ARBA" id="ARBA00023235"/>
    </source>
</evidence>
<evidence type="ECO:0000256" key="5">
    <source>
        <dbReference type="ARBA" id="ARBA00023186"/>
    </source>
</evidence>
<dbReference type="EMBL" id="CP048836">
    <property type="protein sequence ID" value="QID17153.1"/>
    <property type="molecule type" value="Genomic_DNA"/>
</dbReference>
<accession>A0A6C1B1B6</accession>
<feature type="chain" id="PRO_5025739754" description="Chaperone SurA" evidence="7">
    <location>
        <begin position="28"/>
        <end position="437"/>
    </location>
</feature>
<keyword evidence="6 7" id="KW-0413">Isomerase</keyword>
<proteinExistence type="inferred from homology"/>
<dbReference type="Proteomes" id="UP000501991">
    <property type="component" value="Chromosome"/>
</dbReference>
<organism evidence="9 10">
    <name type="scientific">Nitrogeniibacter mangrovi</name>
    <dbReference type="NCBI Taxonomy" id="2016596"/>
    <lineage>
        <taxon>Bacteria</taxon>
        <taxon>Pseudomonadati</taxon>
        <taxon>Pseudomonadota</taxon>
        <taxon>Betaproteobacteria</taxon>
        <taxon>Rhodocyclales</taxon>
        <taxon>Zoogloeaceae</taxon>
        <taxon>Nitrogeniibacter</taxon>
    </lineage>
</organism>
<dbReference type="PANTHER" id="PTHR47637">
    <property type="entry name" value="CHAPERONE SURA"/>
    <property type="match status" value="1"/>
</dbReference>
<dbReference type="InterPro" id="IPR023058">
    <property type="entry name" value="PPIase_PpiC_CS"/>
</dbReference>
<dbReference type="InterPro" id="IPR027304">
    <property type="entry name" value="Trigger_fact/SurA_dom_sf"/>
</dbReference>
<dbReference type="HAMAP" id="MF_01183">
    <property type="entry name" value="Chaperone_SurA"/>
    <property type="match status" value="1"/>
</dbReference>
<dbReference type="SUPFAM" id="SSF109998">
    <property type="entry name" value="Triger factor/SurA peptide-binding domain-like"/>
    <property type="match status" value="1"/>
</dbReference>
<comment type="function">
    <text evidence="7">Chaperone involved in the correct folding and assembly of outer membrane proteins. Recognizes specific patterns of aromatic residues and the orientation of their side chains, which are found more frequently in integral outer membrane proteins. May act in both early periplasmic and late outer membrane-associated steps of protein maturation.</text>
</comment>
<dbReference type="InterPro" id="IPR023034">
    <property type="entry name" value="PPIase_SurA"/>
</dbReference>
<evidence type="ECO:0000313" key="9">
    <source>
        <dbReference type="EMBL" id="QID17153.1"/>
    </source>
</evidence>
<dbReference type="Pfam" id="PF09312">
    <property type="entry name" value="SurA_N"/>
    <property type="match status" value="1"/>
</dbReference>
<feature type="signal peptide" evidence="7">
    <location>
        <begin position="1"/>
        <end position="27"/>
    </location>
</feature>
<keyword evidence="5 7" id="KW-0143">Chaperone</keyword>
<dbReference type="Gene3D" id="1.10.4030.10">
    <property type="entry name" value="Porin chaperone SurA, peptide-binding domain"/>
    <property type="match status" value="1"/>
</dbReference>
<dbReference type="InterPro" id="IPR000297">
    <property type="entry name" value="PPIase_PpiC"/>
</dbReference>
<dbReference type="KEGG" id="azq:G3580_05540"/>
<keyword evidence="3 7" id="KW-0574">Periplasm</keyword>
<dbReference type="Pfam" id="PF00639">
    <property type="entry name" value="Rotamase"/>
    <property type="match status" value="1"/>
</dbReference>
<dbReference type="EC" id="5.2.1.8" evidence="7"/>
<comment type="subcellular location">
    <subcellularLocation>
        <location evidence="7">Periplasm</location>
    </subcellularLocation>
    <text evidence="7">Is capable of associating with the outer membrane.</text>
</comment>
<keyword evidence="10" id="KW-1185">Reference proteome</keyword>
<evidence type="ECO:0000313" key="10">
    <source>
        <dbReference type="Proteomes" id="UP000501991"/>
    </source>
</evidence>
<dbReference type="InterPro" id="IPR046357">
    <property type="entry name" value="PPIase_dom_sf"/>
</dbReference>
<dbReference type="PROSITE" id="PS01096">
    <property type="entry name" value="PPIC_PPIASE_1"/>
    <property type="match status" value="1"/>
</dbReference>
<dbReference type="Gene3D" id="3.10.50.40">
    <property type="match status" value="2"/>
</dbReference>
<name>A0A6C1B1B6_9RHOO</name>
<dbReference type="InterPro" id="IPR050280">
    <property type="entry name" value="OMP_Chaperone_SurA"/>
</dbReference>
<comment type="domain">
    <text evidence="7">The PPIase activity resides only in the second parvulin domain. The N-terminal region and the C-terminal tail are necessary and sufficient for the chaperone activity of SurA. The PPIase activity is dispensable for SurA to function as a chaperone. The N-terminal region and the C-terminal tail are also required for porin recognition.</text>
</comment>
<keyword evidence="2 7" id="KW-0677">Repeat</keyword>
<dbReference type="GO" id="GO:0042277">
    <property type="term" value="F:peptide binding"/>
    <property type="evidence" value="ECO:0007669"/>
    <property type="project" value="InterPro"/>
</dbReference>
<dbReference type="PANTHER" id="PTHR47637:SF1">
    <property type="entry name" value="CHAPERONE SURA"/>
    <property type="match status" value="1"/>
</dbReference>
<dbReference type="RefSeq" id="WP_173764317.1">
    <property type="nucleotide sequence ID" value="NZ_CP048836.1"/>
</dbReference>
<protein>
    <recommendedName>
        <fullName evidence="7">Chaperone SurA</fullName>
    </recommendedName>
    <alternativeName>
        <fullName evidence="7">Peptidyl-prolyl cis-trans isomerase SurA</fullName>
        <shortName evidence="7">PPIase SurA</shortName>
        <ecNumber evidence="7">5.2.1.8</ecNumber>
    </alternativeName>
    <alternativeName>
        <fullName evidence="7">Rotamase SurA</fullName>
    </alternativeName>
</protein>
<dbReference type="PROSITE" id="PS50198">
    <property type="entry name" value="PPIC_PPIASE_2"/>
    <property type="match status" value="2"/>
</dbReference>
<dbReference type="SUPFAM" id="SSF54534">
    <property type="entry name" value="FKBP-like"/>
    <property type="match status" value="2"/>
</dbReference>
<keyword evidence="1 7" id="KW-0732">Signal</keyword>
<dbReference type="Pfam" id="PF13616">
    <property type="entry name" value="Rotamase_3"/>
    <property type="match status" value="1"/>
</dbReference>
<evidence type="ECO:0000256" key="2">
    <source>
        <dbReference type="ARBA" id="ARBA00022737"/>
    </source>
</evidence>